<dbReference type="eggNOG" id="COG1396">
    <property type="taxonomic scope" value="Bacteria"/>
</dbReference>
<dbReference type="Gene3D" id="1.10.260.40">
    <property type="entry name" value="lambda repressor-like DNA-binding domains"/>
    <property type="match status" value="1"/>
</dbReference>
<name>E4TN82_MARTH</name>
<dbReference type="Proteomes" id="UP000008720">
    <property type="component" value="Chromosome"/>
</dbReference>
<dbReference type="EMBL" id="CP002349">
    <property type="protein sequence ID" value="ADR23470.1"/>
    <property type="molecule type" value="Genomic_DNA"/>
</dbReference>
<dbReference type="SUPFAM" id="SSF47413">
    <property type="entry name" value="lambda repressor-like DNA-binding domains"/>
    <property type="match status" value="1"/>
</dbReference>
<sequence>MLGQFYLSIVEELLKEYFADVLKEVRLEKGLTQQKLCDLANMERVVLSRIERKISFPSIPTLFRLCVVLGIKPSEIVKKVESRQNKA</sequence>
<dbReference type="GO" id="GO:0005829">
    <property type="term" value="C:cytosol"/>
    <property type="evidence" value="ECO:0007669"/>
    <property type="project" value="TreeGrafter"/>
</dbReference>
<reference evidence="3 4" key="1">
    <citation type="journal article" date="2011" name="Stand. Genomic Sci.">
        <title>Complete genome sequence of Marivirga tractuosa type strain (H-43).</title>
        <authorList>
            <person name="Pagani I."/>
            <person name="Chertkov O."/>
            <person name="Lapidus A."/>
            <person name="Lucas S."/>
            <person name="Del Rio T.G."/>
            <person name="Tice H."/>
            <person name="Copeland A."/>
            <person name="Cheng J.F."/>
            <person name="Nolan M."/>
            <person name="Saunders E."/>
            <person name="Pitluck S."/>
            <person name="Held B."/>
            <person name="Goodwin L."/>
            <person name="Liolios K."/>
            <person name="Ovchinikova G."/>
            <person name="Ivanova N."/>
            <person name="Mavromatis K."/>
            <person name="Pati A."/>
            <person name="Chen A."/>
            <person name="Palaniappan K."/>
            <person name="Land M."/>
            <person name="Hauser L."/>
            <person name="Jeffries C.D."/>
            <person name="Detter J.C."/>
            <person name="Han C."/>
            <person name="Tapia R."/>
            <person name="Ngatchou-Djao O.D."/>
            <person name="Rohde M."/>
            <person name="Goker M."/>
            <person name="Spring S."/>
            <person name="Sikorski J."/>
            <person name="Woyke T."/>
            <person name="Bristow J."/>
            <person name="Eisen J.A."/>
            <person name="Markowitz V."/>
            <person name="Hugenholtz P."/>
            <person name="Klenk H.P."/>
            <person name="Kyrpides N.C."/>
        </authorList>
    </citation>
    <scope>NUCLEOTIDE SEQUENCE [LARGE SCALE GENOMIC DNA]</scope>
    <source>
        <strain evidence="4">ATCC 23168 / DSM 4126 / NBRC 15989 / NCIMB 1408 / VKM B-1430 / H-43</strain>
    </source>
</reference>
<feature type="domain" description="HTH cro/C1-type" evidence="2">
    <location>
        <begin position="22"/>
        <end position="76"/>
    </location>
</feature>
<dbReference type="HOGENOM" id="CLU_066192_29_0_10"/>
<evidence type="ECO:0000259" key="2">
    <source>
        <dbReference type="PROSITE" id="PS50943"/>
    </source>
</evidence>
<dbReference type="GO" id="GO:0003677">
    <property type="term" value="F:DNA binding"/>
    <property type="evidence" value="ECO:0007669"/>
    <property type="project" value="UniProtKB-KW"/>
</dbReference>
<dbReference type="PROSITE" id="PS50943">
    <property type="entry name" value="HTH_CROC1"/>
    <property type="match status" value="1"/>
</dbReference>
<dbReference type="CDD" id="cd00093">
    <property type="entry name" value="HTH_XRE"/>
    <property type="match status" value="1"/>
</dbReference>
<dbReference type="OrthoDB" id="680346at2"/>
<dbReference type="PANTHER" id="PTHR46797">
    <property type="entry name" value="HTH-TYPE TRANSCRIPTIONAL REGULATOR"/>
    <property type="match status" value="1"/>
</dbReference>
<gene>
    <name evidence="3" type="ordered locus">Ftrac_3498</name>
</gene>
<dbReference type="AlphaFoldDB" id="E4TN82"/>
<proteinExistence type="predicted"/>
<dbReference type="PANTHER" id="PTHR46797:SF1">
    <property type="entry name" value="METHYLPHOSPHONATE SYNTHASE"/>
    <property type="match status" value="1"/>
</dbReference>
<dbReference type="SMART" id="SM00530">
    <property type="entry name" value="HTH_XRE"/>
    <property type="match status" value="1"/>
</dbReference>
<dbReference type="InterPro" id="IPR050807">
    <property type="entry name" value="TransReg_Diox_bact_type"/>
</dbReference>
<protein>
    <submittedName>
        <fullName evidence="3">Helix-turn-helix domain protein</fullName>
    </submittedName>
</protein>
<dbReference type="GO" id="GO:0003700">
    <property type="term" value="F:DNA-binding transcription factor activity"/>
    <property type="evidence" value="ECO:0007669"/>
    <property type="project" value="TreeGrafter"/>
</dbReference>
<evidence type="ECO:0000256" key="1">
    <source>
        <dbReference type="ARBA" id="ARBA00023125"/>
    </source>
</evidence>
<dbReference type="KEGG" id="mtt:Ftrac_3498"/>
<keyword evidence="1" id="KW-0238">DNA-binding</keyword>
<dbReference type="InterPro" id="IPR010982">
    <property type="entry name" value="Lambda_DNA-bd_dom_sf"/>
</dbReference>
<keyword evidence="4" id="KW-1185">Reference proteome</keyword>
<organism evidence="3 4">
    <name type="scientific">Marivirga tractuosa (strain ATCC 23168 / DSM 4126 / NBRC 15989 / NCIMB 1408 / VKM B-1430 / H-43)</name>
    <name type="common">Microscilla tractuosa</name>
    <name type="synonym">Flexibacter tractuosus</name>
    <dbReference type="NCBI Taxonomy" id="643867"/>
    <lineage>
        <taxon>Bacteria</taxon>
        <taxon>Pseudomonadati</taxon>
        <taxon>Bacteroidota</taxon>
        <taxon>Cytophagia</taxon>
        <taxon>Cytophagales</taxon>
        <taxon>Marivirgaceae</taxon>
        <taxon>Marivirga</taxon>
    </lineage>
</organism>
<evidence type="ECO:0000313" key="3">
    <source>
        <dbReference type="EMBL" id="ADR23470.1"/>
    </source>
</evidence>
<evidence type="ECO:0000313" key="4">
    <source>
        <dbReference type="Proteomes" id="UP000008720"/>
    </source>
</evidence>
<dbReference type="STRING" id="643867.Ftrac_3498"/>
<accession>E4TN82</accession>
<dbReference type="Pfam" id="PF01381">
    <property type="entry name" value="HTH_3"/>
    <property type="match status" value="1"/>
</dbReference>
<dbReference type="InterPro" id="IPR001387">
    <property type="entry name" value="Cro/C1-type_HTH"/>
</dbReference>